<evidence type="ECO:0000313" key="1">
    <source>
        <dbReference type="EMBL" id="RDX70561.1"/>
    </source>
</evidence>
<evidence type="ECO:0000313" key="2">
    <source>
        <dbReference type="Proteomes" id="UP000257109"/>
    </source>
</evidence>
<feature type="non-terminal residue" evidence="1">
    <location>
        <position position="1"/>
    </location>
</feature>
<accession>A0A371EX09</accession>
<keyword evidence="2" id="KW-1185">Reference proteome</keyword>
<dbReference type="AlphaFoldDB" id="A0A371EX09"/>
<dbReference type="Proteomes" id="UP000257109">
    <property type="component" value="Unassembled WGS sequence"/>
</dbReference>
<comment type="caution">
    <text evidence="1">The sequence shown here is derived from an EMBL/GenBank/DDBJ whole genome shotgun (WGS) entry which is preliminary data.</text>
</comment>
<organism evidence="1 2">
    <name type="scientific">Mucuna pruriens</name>
    <name type="common">Velvet bean</name>
    <name type="synonym">Dolichos pruriens</name>
    <dbReference type="NCBI Taxonomy" id="157652"/>
    <lineage>
        <taxon>Eukaryota</taxon>
        <taxon>Viridiplantae</taxon>
        <taxon>Streptophyta</taxon>
        <taxon>Embryophyta</taxon>
        <taxon>Tracheophyta</taxon>
        <taxon>Spermatophyta</taxon>
        <taxon>Magnoliopsida</taxon>
        <taxon>eudicotyledons</taxon>
        <taxon>Gunneridae</taxon>
        <taxon>Pentapetalae</taxon>
        <taxon>rosids</taxon>
        <taxon>fabids</taxon>
        <taxon>Fabales</taxon>
        <taxon>Fabaceae</taxon>
        <taxon>Papilionoideae</taxon>
        <taxon>50 kb inversion clade</taxon>
        <taxon>NPAAA clade</taxon>
        <taxon>indigoferoid/millettioid clade</taxon>
        <taxon>Phaseoleae</taxon>
        <taxon>Mucuna</taxon>
    </lineage>
</organism>
<protein>
    <submittedName>
        <fullName evidence="1">Uncharacterized protein</fullName>
    </submittedName>
</protein>
<name>A0A371EX09_MUCPR</name>
<reference evidence="1" key="1">
    <citation type="submission" date="2018-05" db="EMBL/GenBank/DDBJ databases">
        <title>Draft genome of Mucuna pruriens seed.</title>
        <authorList>
            <person name="Nnadi N.E."/>
            <person name="Vos R."/>
            <person name="Hasami M.H."/>
            <person name="Devisetty U.K."/>
            <person name="Aguiy J.C."/>
        </authorList>
    </citation>
    <scope>NUCLEOTIDE SEQUENCE [LARGE SCALE GENOMIC DNA]</scope>
    <source>
        <strain evidence="1">JCA_2017</strain>
    </source>
</reference>
<sequence>MTLLLSMILKAGFSTINKDPKVDSVVYTSLIEMRRIFKFLHDLNLKYILGKEKLPSLSEVFSNVRGEETDN</sequence>
<dbReference type="EMBL" id="QJKJ01011658">
    <property type="protein sequence ID" value="RDX70561.1"/>
    <property type="molecule type" value="Genomic_DNA"/>
</dbReference>
<dbReference type="OrthoDB" id="1724808at2759"/>
<gene>
    <name evidence="1" type="ORF">CR513_50190</name>
</gene>
<proteinExistence type="predicted"/>